<sequence length="56" mass="5573">MVDYQGLVEPVLGGEAYGGAACLQSSPSSHRCSCHGDSYSDLSGAGGTLLGYGCST</sequence>
<protein>
    <submittedName>
        <fullName evidence="1">Uncharacterized protein</fullName>
    </submittedName>
</protein>
<dbReference type="AlphaFoldDB" id="A0A9D4GAV8"/>
<accession>A0A9D4GAV8</accession>
<evidence type="ECO:0000313" key="1">
    <source>
        <dbReference type="EMBL" id="KAH3811680.1"/>
    </source>
</evidence>
<dbReference type="EMBL" id="JAIWYP010000006">
    <property type="protein sequence ID" value="KAH3811680.1"/>
    <property type="molecule type" value="Genomic_DNA"/>
</dbReference>
<gene>
    <name evidence="1" type="ORF">DPMN_140092</name>
</gene>
<reference evidence="1" key="2">
    <citation type="submission" date="2020-11" db="EMBL/GenBank/DDBJ databases">
        <authorList>
            <person name="McCartney M.A."/>
            <person name="Auch B."/>
            <person name="Kono T."/>
            <person name="Mallez S."/>
            <person name="Becker A."/>
            <person name="Gohl D.M."/>
            <person name="Silverstein K.A.T."/>
            <person name="Koren S."/>
            <person name="Bechman K.B."/>
            <person name="Herman A."/>
            <person name="Abrahante J.E."/>
            <person name="Garbe J."/>
        </authorList>
    </citation>
    <scope>NUCLEOTIDE SEQUENCE</scope>
    <source>
        <strain evidence="1">Duluth1</strain>
        <tissue evidence="1">Whole animal</tissue>
    </source>
</reference>
<organism evidence="1 2">
    <name type="scientific">Dreissena polymorpha</name>
    <name type="common">Zebra mussel</name>
    <name type="synonym">Mytilus polymorpha</name>
    <dbReference type="NCBI Taxonomy" id="45954"/>
    <lineage>
        <taxon>Eukaryota</taxon>
        <taxon>Metazoa</taxon>
        <taxon>Spiralia</taxon>
        <taxon>Lophotrochozoa</taxon>
        <taxon>Mollusca</taxon>
        <taxon>Bivalvia</taxon>
        <taxon>Autobranchia</taxon>
        <taxon>Heteroconchia</taxon>
        <taxon>Euheterodonta</taxon>
        <taxon>Imparidentia</taxon>
        <taxon>Neoheterodontei</taxon>
        <taxon>Myida</taxon>
        <taxon>Dreissenoidea</taxon>
        <taxon>Dreissenidae</taxon>
        <taxon>Dreissena</taxon>
    </lineage>
</organism>
<keyword evidence="2" id="KW-1185">Reference proteome</keyword>
<evidence type="ECO:0000313" key="2">
    <source>
        <dbReference type="Proteomes" id="UP000828390"/>
    </source>
</evidence>
<name>A0A9D4GAV8_DREPO</name>
<proteinExistence type="predicted"/>
<reference evidence="1" key="1">
    <citation type="journal article" date="2019" name="bioRxiv">
        <title>The Genome of the Zebra Mussel, Dreissena polymorpha: A Resource for Invasive Species Research.</title>
        <authorList>
            <person name="McCartney M.A."/>
            <person name="Auch B."/>
            <person name="Kono T."/>
            <person name="Mallez S."/>
            <person name="Zhang Y."/>
            <person name="Obille A."/>
            <person name="Becker A."/>
            <person name="Abrahante J.E."/>
            <person name="Garbe J."/>
            <person name="Badalamenti J.P."/>
            <person name="Herman A."/>
            <person name="Mangelson H."/>
            <person name="Liachko I."/>
            <person name="Sullivan S."/>
            <person name="Sone E.D."/>
            <person name="Koren S."/>
            <person name="Silverstein K.A.T."/>
            <person name="Beckman K.B."/>
            <person name="Gohl D.M."/>
        </authorList>
    </citation>
    <scope>NUCLEOTIDE SEQUENCE</scope>
    <source>
        <strain evidence="1">Duluth1</strain>
        <tissue evidence="1">Whole animal</tissue>
    </source>
</reference>
<comment type="caution">
    <text evidence="1">The sequence shown here is derived from an EMBL/GenBank/DDBJ whole genome shotgun (WGS) entry which is preliminary data.</text>
</comment>
<dbReference type="Proteomes" id="UP000828390">
    <property type="component" value="Unassembled WGS sequence"/>
</dbReference>